<evidence type="ECO:0000313" key="3">
    <source>
        <dbReference type="Proteomes" id="UP001163046"/>
    </source>
</evidence>
<proteinExistence type="predicted"/>
<sequence>MESLQGADSDDNLHALIHKRVRFHLPDDKPEDMLHCWQKQQPINKRGSRLSWLLRFCRRRPLTALFVSTAVLAGSVPCMAFLGFVFVTFLISFVVFVMAESSLVGAGLFALVLVLSVPLCCAAASTACLVACWWAVSYLQDSLSNMAEPAETAFHYLVGLYVPRRIKNIIYAF</sequence>
<dbReference type="AlphaFoldDB" id="A0A9W9YUF1"/>
<evidence type="ECO:0000256" key="1">
    <source>
        <dbReference type="SAM" id="Phobius"/>
    </source>
</evidence>
<comment type="caution">
    <text evidence="2">The sequence shown here is derived from an EMBL/GenBank/DDBJ whole genome shotgun (WGS) entry which is preliminary data.</text>
</comment>
<organism evidence="2 3">
    <name type="scientific">Desmophyllum pertusum</name>
    <dbReference type="NCBI Taxonomy" id="174260"/>
    <lineage>
        <taxon>Eukaryota</taxon>
        <taxon>Metazoa</taxon>
        <taxon>Cnidaria</taxon>
        <taxon>Anthozoa</taxon>
        <taxon>Hexacorallia</taxon>
        <taxon>Scleractinia</taxon>
        <taxon>Caryophylliina</taxon>
        <taxon>Caryophylliidae</taxon>
        <taxon>Desmophyllum</taxon>
    </lineage>
</organism>
<keyword evidence="1" id="KW-0472">Membrane</keyword>
<evidence type="ECO:0000313" key="2">
    <source>
        <dbReference type="EMBL" id="KAJ7369677.1"/>
    </source>
</evidence>
<protein>
    <submittedName>
        <fullName evidence="2">Uncharacterized protein</fullName>
    </submittedName>
</protein>
<name>A0A9W9YUF1_9CNID</name>
<dbReference type="EMBL" id="MU826894">
    <property type="protein sequence ID" value="KAJ7369677.1"/>
    <property type="molecule type" value="Genomic_DNA"/>
</dbReference>
<reference evidence="2" key="1">
    <citation type="submission" date="2023-01" db="EMBL/GenBank/DDBJ databases">
        <title>Genome assembly of the deep-sea coral Lophelia pertusa.</title>
        <authorList>
            <person name="Herrera S."/>
            <person name="Cordes E."/>
        </authorList>
    </citation>
    <scope>NUCLEOTIDE SEQUENCE</scope>
    <source>
        <strain evidence="2">USNM1676648</strain>
        <tissue evidence="2">Polyp</tissue>
    </source>
</reference>
<feature type="transmembrane region" description="Helical" evidence="1">
    <location>
        <begin position="64"/>
        <end position="97"/>
    </location>
</feature>
<accession>A0A9W9YUF1</accession>
<keyword evidence="3" id="KW-1185">Reference proteome</keyword>
<feature type="transmembrane region" description="Helical" evidence="1">
    <location>
        <begin position="103"/>
        <end position="136"/>
    </location>
</feature>
<dbReference type="Proteomes" id="UP001163046">
    <property type="component" value="Unassembled WGS sequence"/>
</dbReference>
<keyword evidence="1" id="KW-1133">Transmembrane helix</keyword>
<keyword evidence="1" id="KW-0812">Transmembrane</keyword>
<dbReference type="Pfam" id="PF16015">
    <property type="entry name" value="Promethin"/>
    <property type="match status" value="1"/>
</dbReference>
<gene>
    <name evidence="2" type="ORF">OS493_037264</name>
</gene>